<reference evidence="9 10" key="1">
    <citation type="submission" date="2018-11" db="EMBL/GenBank/DDBJ databases">
        <title>Trebonia kvetii gen.nov., sp.nov., a novel acidophilic actinobacterium, and proposal of the new actinobacterial family Treboniaceae fam. nov.</title>
        <authorList>
            <person name="Rapoport D."/>
            <person name="Sagova-Mareckova M."/>
            <person name="Sedlacek I."/>
            <person name="Provaznik J."/>
            <person name="Kralova S."/>
            <person name="Pavlinic D."/>
            <person name="Benes V."/>
            <person name="Kopecky J."/>
        </authorList>
    </citation>
    <scope>NUCLEOTIDE SEQUENCE [LARGE SCALE GENOMIC DNA]</scope>
    <source>
        <strain evidence="9 10">15Tr583</strain>
    </source>
</reference>
<dbReference type="SUPFAM" id="SSF48179">
    <property type="entry name" value="6-phosphogluconate dehydrogenase C-terminal domain-like"/>
    <property type="match status" value="1"/>
</dbReference>
<dbReference type="InterPro" id="IPR036291">
    <property type="entry name" value="NAD(P)-bd_dom_sf"/>
</dbReference>
<dbReference type="InterPro" id="IPR000669">
    <property type="entry name" value="Mannitol_DH"/>
</dbReference>
<dbReference type="EMBL" id="RPFW01000002">
    <property type="protein sequence ID" value="TVZ05103.1"/>
    <property type="molecule type" value="Genomic_DNA"/>
</dbReference>
<dbReference type="OrthoDB" id="271711at2"/>
<dbReference type="InterPro" id="IPR050988">
    <property type="entry name" value="Mannitol_DH/Oxidoreductase"/>
</dbReference>
<dbReference type="Pfam" id="PF01232">
    <property type="entry name" value="Mannitol_dh"/>
    <property type="match status" value="1"/>
</dbReference>
<dbReference type="PRINTS" id="PR00084">
    <property type="entry name" value="MTLDHDRGNASE"/>
</dbReference>
<comment type="catalytic activity">
    <reaction evidence="5">
        <text>D-mannitol 1-phosphate + NAD(+) = beta-D-fructose 6-phosphate + NADH + H(+)</text>
        <dbReference type="Rhea" id="RHEA:19661"/>
        <dbReference type="ChEBI" id="CHEBI:15378"/>
        <dbReference type="ChEBI" id="CHEBI:57540"/>
        <dbReference type="ChEBI" id="CHEBI:57634"/>
        <dbReference type="ChEBI" id="CHEBI:57945"/>
        <dbReference type="ChEBI" id="CHEBI:61381"/>
        <dbReference type="EC" id="1.1.1.17"/>
    </reaction>
</comment>
<evidence type="ECO:0000259" key="7">
    <source>
        <dbReference type="Pfam" id="PF01232"/>
    </source>
</evidence>
<evidence type="ECO:0000256" key="4">
    <source>
        <dbReference type="ARBA" id="ARBA00023027"/>
    </source>
</evidence>
<dbReference type="PANTHER" id="PTHR43362:SF1">
    <property type="entry name" value="MANNITOL DEHYDROGENASE 2-RELATED"/>
    <property type="match status" value="1"/>
</dbReference>
<evidence type="ECO:0000256" key="5">
    <source>
        <dbReference type="ARBA" id="ARBA00048615"/>
    </source>
</evidence>
<keyword evidence="10" id="KW-1185">Reference proteome</keyword>
<dbReference type="Pfam" id="PF08125">
    <property type="entry name" value="Mannitol_dh_C"/>
    <property type="match status" value="1"/>
</dbReference>
<feature type="domain" description="Mannitol dehydrogenase N-terminal" evidence="7">
    <location>
        <begin position="29"/>
        <end position="279"/>
    </location>
</feature>
<dbReference type="RefSeq" id="WP_145852808.1">
    <property type="nucleotide sequence ID" value="NZ_RPFW01000002.1"/>
</dbReference>
<dbReference type="GO" id="GO:0008926">
    <property type="term" value="F:mannitol-1-phosphate 5-dehydrogenase activity"/>
    <property type="evidence" value="ECO:0007669"/>
    <property type="project" value="UniProtKB-EC"/>
</dbReference>
<name>A0A6P2C6F9_9ACTN</name>
<evidence type="ECO:0000259" key="8">
    <source>
        <dbReference type="Pfam" id="PF08125"/>
    </source>
</evidence>
<dbReference type="PANTHER" id="PTHR43362">
    <property type="entry name" value="MANNITOL DEHYDROGENASE DSF1-RELATED"/>
    <property type="match status" value="1"/>
</dbReference>
<evidence type="ECO:0000256" key="3">
    <source>
        <dbReference type="ARBA" id="ARBA00023002"/>
    </source>
</evidence>
<dbReference type="InterPro" id="IPR013328">
    <property type="entry name" value="6PGD_dom2"/>
</dbReference>
<organism evidence="9 10">
    <name type="scientific">Trebonia kvetii</name>
    <dbReference type="NCBI Taxonomy" id="2480626"/>
    <lineage>
        <taxon>Bacteria</taxon>
        <taxon>Bacillati</taxon>
        <taxon>Actinomycetota</taxon>
        <taxon>Actinomycetes</taxon>
        <taxon>Streptosporangiales</taxon>
        <taxon>Treboniaceae</taxon>
        <taxon>Trebonia</taxon>
    </lineage>
</organism>
<dbReference type="InterPro" id="IPR013118">
    <property type="entry name" value="Mannitol_DH_C"/>
</dbReference>
<dbReference type="InterPro" id="IPR013131">
    <property type="entry name" value="Mannitol_DH_N"/>
</dbReference>
<evidence type="ECO:0000256" key="2">
    <source>
        <dbReference type="ARBA" id="ARBA00016219"/>
    </source>
</evidence>
<protein>
    <recommendedName>
        <fullName evidence="2">Mannitol-1-phosphate 5-dehydrogenase</fullName>
        <ecNumber evidence="1">1.1.1.17</ecNumber>
    </recommendedName>
</protein>
<dbReference type="Proteomes" id="UP000460272">
    <property type="component" value="Unassembled WGS sequence"/>
</dbReference>
<dbReference type="GO" id="GO:0019594">
    <property type="term" value="P:mannitol metabolic process"/>
    <property type="evidence" value="ECO:0007669"/>
    <property type="project" value="InterPro"/>
</dbReference>
<dbReference type="EC" id="1.1.1.17" evidence="1"/>
<keyword evidence="4" id="KW-0520">NAD</keyword>
<comment type="caution">
    <text evidence="9">The sequence shown here is derived from an EMBL/GenBank/DDBJ whole genome shotgun (WGS) entry which is preliminary data.</text>
</comment>
<gene>
    <name evidence="9" type="ORF">EAS64_10860</name>
</gene>
<dbReference type="InterPro" id="IPR008927">
    <property type="entry name" value="6-PGluconate_DH-like_C_sf"/>
</dbReference>
<keyword evidence="3" id="KW-0560">Oxidoreductase</keyword>
<dbReference type="InterPro" id="IPR023027">
    <property type="entry name" value="Mannitol_DH_CS"/>
</dbReference>
<dbReference type="FunFam" id="3.40.50.720:FF:000129">
    <property type="entry name" value="D-mannonate oxidoreductase"/>
    <property type="match status" value="1"/>
</dbReference>
<evidence type="ECO:0000256" key="6">
    <source>
        <dbReference type="ARBA" id="ARBA00061451"/>
    </source>
</evidence>
<dbReference type="AlphaFoldDB" id="A0A6P2C6F9"/>
<accession>A0A6P2C6F9</accession>
<comment type="similarity">
    <text evidence="6">Belongs to the mannitol dehydrogenase family. UxuB subfamily.</text>
</comment>
<evidence type="ECO:0000313" key="10">
    <source>
        <dbReference type="Proteomes" id="UP000460272"/>
    </source>
</evidence>
<dbReference type="Gene3D" id="1.10.1040.10">
    <property type="entry name" value="N-(1-d-carboxylethyl)-l-norvaline Dehydrogenase, domain 2"/>
    <property type="match status" value="1"/>
</dbReference>
<dbReference type="SUPFAM" id="SSF51735">
    <property type="entry name" value="NAD(P)-binding Rossmann-fold domains"/>
    <property type="match status" value="1"/>
</dbReference>
<evidence type="ECO:0000313" key="9">
    <source>
        <dbReference type="EMBL" id="TVZ05103.1"/>
    </source>
</evidence>
<dbReference type="Gene3D" id="3.40.50.720">
    <property type="entry name" value="NAD(P)-binding Rossmann-like Domain"/>
    <property type="match status" value="1"/>
</dbReference>
<proteinExistence type="inferred from homology"/>
<sequence>MTSLTEEALPLLTAGVSLPRYDRGAVTTGIVHIGVGNFHRSHQAMYLDTLMNDGAALDWGICGIGLQPSNAAMRDALAAQDGLYTLVIRHGDGSWDARVIGSVVEYLFAPDDPQAAIEKLADPATRIVSLTVTEGGYYLDAVTGEFNAADQAIQADLAPGAVPRTLFGLVTEALARRRARGVPAFTVLSCDNIQGNGHISARTFTAFARLRDPELADWIAGHVRFPNCMVDRITPKTTDEDRAELSRRFGIDDQWPVLCEPFTQWVLEDDFADGRPPLQDAGVQIVPDVEPYELMKLRLLNASHHALCYPGHLTGLRFVHEVTTDPLFAGFLLDYMTGEAIPTLRPVPGVDLAGYAHQLIERFSNPEVRDTVARLCANASDCIPKFLLPVIREQLAAGRPVTRSAAVVATWARYAEGTDENGEPHELDDDLAPQLRAAARRQREQPTAFLDGNRAVFGELADEPRFTRVYTAILGSLIERGVRETYADLDRFADRPVFGGPVLERSEQ</sequence>
<dbReference type="PROSITE" id="PS00974">
    <property type="entry name" value="MANNITOL_DHGENASE"/>
    <property type="match status" value="1"/>
</dbReference>
<evidence type="ECO:0000256" key="1">
    <source>
        <dbReference type="ARBA" id="ARBA00012939"/>
    </source>
</evidence>
<feature type="domain" description="Mannitol dehydrogenase C-terminal" evidence="8">
    <location>
        <begin position="288"/>
        <end position="469"/>
    </location>
</feature>